<accession>A0ABU5BZN4</accession>
<reference evidence="2" key="1">
    <citation type="submission" date="2023-07" db="EMBL/GenBank/DDBJ databases">
        <authorList>
            <person name="de Witt J."/>
        </authorList>
    </citation>
    <scope>NUCLEOTIDE SEQUENCE [LARGE SCALE GENOMIC DNA]</scope>
    <source>
        <strain evidence="2">FZJ</strain>
    </source>
</reference>
<dbReference type="RefSeq" id="WP_320331840.1">
    <property type="nucleotide sequence ID" value="NZ_JAVRDO010000008.1"/>
</dbReference>
<dbReference type="EMBL" id="JAVRDO010000008">
    <property type="protein sequence ID" value="MDX9688238.1"/>
    <property type="molecule type" value="Genomic_DNA"/>
</dbReference>
<protein>
    <submittedName>
        <fullName evidence="1">Uncharacterized protein</fullName>
    </submittedName>
</protein>
<gene>
    <name evidence="1" type="ORF">RED13_002688</name>
</gene>
<organism evidence="1 2">
    <name type="scientific">Halopseudomonas formosensis</name>
    <dbReference type="NCBI Taxonomy" id="1002526"/>
    <lineage>
        <taxon>Bacteria</taxon>
        <taxon>Pseudomonadati</taxon>
        <taxon>Pseudomonadota</taxon>
        <taxon>Gammaproteobacteria</taxon>
        <taxon>Pseudomonadales</taxon>
        <taxon>Pseudomonadaceae</taxon>
        <taxon>Halopseudomonas</taxon>
    </lineage>
</organism>
<evidence type="ECO:0000313" key="2">
    <source>
        <dbReference type="Proteomes" id="UP001281217"/>
    </source>
</evidence>
<proteinExistence type="predicted"/>
<comment type="caution">
    <text evidence="1">The sequence shown here is derived from an EMBL/GenBank/DDBJ whole genome shotgun (WGS) entry which is preliminary data.</text>
</comment>
<sequence>MNSLITVTQHTIASQQAKAKVVSCTGVLFRQLSEGLQALRCGCIDWFRLESDCAGGLLGAVTVLTDTDSVLALQLGFWSLVGTPTKRECCQGNRQENASHADQSLNELLNYFASEA</sequence>
<dbReference type="Proteomes" id="UP001281217">
    <property type="component" value="Unassembled WGS sequence"/>
</dbReference>
<evidence type="ECO:0000313" key="1">
    <source>
        <dbReference type="EMBL" id="MDX9688238.1"/>
    </source>
</evidence>
<keyword evidence="2" id="KW-1185">Reference proteome</keyword>
<name>A0ABU5BZN4_9GAMM</name>